<keyword evidence="2 4" id="KW-0328">Glycosyltransferase</keyword>
<dbReference type="Proteomes" id="UP001187192">
    <property type="component" value="Unassembled WGS sequence"/>
</dbReference>
<dbReference type="EC" id="2.4.1.-" evidence="5"/>
<evidence type="ECO:0000256" key="2">
    <source>
        <dbReference type="ARBA" id="ARBA00022676"/>
    </source>
</evidence>
<dbReference type="InterPro" id="IPR035595">
    <property type="entry name" value="UDP_glycos_trans_CS"/>
</dbReference>
<dbReference type="SUPFAM" id="SSF53756">
    <property type="entry name" value="UDP-Glycosyltransferase/glycogen phosphorylase"/>
    <property type="match status" value="1"/>
</dbReference>
<evidence type="ECO:0000313" key="7">
    <source>
        <dbReference type="Proteomes" id="UP001187192"/>
    </source>
</evidence>
<protein>
    <recommendedName>
        <fullName evidence="5">Glycosyltransferase</fullName>
        <ecNumber evidence="5">2.4.1.-</ecNumber>
    </recommendedName>
</protein>
<evidence type="ECO:0000313" key="6">
    <source>
        <dbReference type="EMBL" id="GMN44194.1"/>
    </source>
</evidence>
<name>A0AA88A1W9_FICCA</name>
<keyword evidence="3 4" id="KW-0808">Transferase</keyword>
<reference evidence="6" key="1">
    <citation type="submission" date="2023-07" db="EMBL/GenBank/DDBJ databases">
        <title>draft genome sequence of fig (Ficus carica).</title>
        <authorList>
            <person name="Takahashi T."/>
            <person name="Nishimura K."/>
        </authorList>
    </citation>
    <scope>NUCLEOTIDE SEQUENCE</scope>
</reference>
<evidence type="ECO:0000256" key="1">
    <source>
        <dbReference type="ARBA" id="ARBA00009995"/>
    </source>
</evidence>
<comment type="similarity">
    <text evidence="1 4">Belongs to the UDP-glycosyltransferase family.</text>
</comment>
<dbReference type="Pfam" id="PF00201">
    <property type="entry name" value="UDPGT"/>
    <property type="match status" value="1"/>
</dbReference>
<dbReference type="Gene3D" id="3.40.50.2000">
    <property type="entry name" value="Glycogen Phosphorylase B"/>
    <property type="match status" value="2"/>
</dbReference>
<dbReference type="PANTHER" id="PTHR11926:SF1560">
    <property type="entry name" value="UDP-GLYCOSYLTRANSFERASE 74E1-RELATED"/>
    <property type="match status" value="1"/>
</dbReference>
<proteinExistence type="inferred from homology"/>
<dbReference type="FunFam" id="3.40.50.2000:FF:000129">
    <property type="entry name" value="Glycosyltransferase"/>
    <property type="match status" value="1"/>
</dbReference>
<evidence type="ECO:0000256" key="3">
    <source>
        <dbReference type="ARBA" id="ARBA00022679"/>
    </source>
</evidence>
<dbReference type="GO" id="GO:0080043">
    <property type="term" value="F:quercetin 3-O-glucosyltransferase activity"/>
    <property type="evidence" value="ECO:0007669"/>
    <property type="project" value="TreeGrafter"/>
</dbReference>
<dbReference type="AlphaFoldDB" id="A0AA88A1W9"/>
<dbReference type="InterPro" id="IPR002213">
    <property type="entry name" value="UDP_glucos_trans"/>
</dbReference>
<dbReference type="PROSITE" id="PS00375">
    <property type="entry name" value="UDPGT"/>
    <property type="match status" value="1"/>
</dbReference>
<evidence type="ECO:0000256" key="5">
    <source>
        <dbReference type="RuleBase" id="RU362057"/>
    </source>
</evidence>
<organism evidence="6 7">
    <name type="scientific">Ficus carica</name>
    <name type="common">Common fig</name>
    <dbReference type="NCBI Taxonomy" id="3494"/>
    <lineage>
        <taxon>Eukaryota</taxon>
        <taxon>Viridiplantae</taxon>
        <taxon>Streptophyta</taxon>
        <taxon>Embryophyta</taxon>
        <taxon>Tracheophyta</taxon>
        <taxon>Spermatophyta</taxon>
        <taxon>Magnoliopsida</taxon>
        <taxon>eudicotyledons</taxon>
        <taxon>Gunneridae</taxon>
        <taxon>Pentapetalae</taxon>
        <taxon>rosids</taxon>
        <taxon>fabids</taxon>
        <taxon>Rosales</taxon>
        <taxon>Moraceae</taxon>
        <taxon>Ficeae</taxon>
        <taxon>Ficus</taxon>
    </lineage>
</organism>
<evidence type="ECO:0000256" key="4">
    <source>
        <dbReference type="RuleBase" id="RU003718"/>
    </source>
</evidence>
<gene>
    <name evidence="6" type="ORF">TIFTF001_013387</name>
</gene>
<accession>A0AA88A1W9</accession>
<dbReference type="CDD" id="cd03784">
    <property type="entry name" value="GT1_Gtf-like"/>
    <property type="match status" value="1"/>
</dbReference>
<dbReference type="GO" id="GO:0080044">
    <property type="term" value="F:quercetin 7-O-glucosyltransferase activity"/>
    <property type="evidence" value="ECO:0007669"/>
    <property type="project" value="TreeGrafter"/>
</dbReference>
<dbReference type="PANTHER" id="PTHR11926">
    <property type="entry name" value="GLUCOSYL/GLUCURONOSYL TRANSFERASES"/>
    <property type="match status" value="1"/>
</dbReference>
<dbReference type="FunFam" id="3.40.50.2000:FF:000091">
    <property type="entry name" value="Glycosyltransferase"/>
    <property type="match status" value="1"/>
</dbReference>
<comment type="caution">
    <text evidence="6">The sequence shown here is derived from an EMBL/GenBank/DDBJ whole genome shotgun (WGS) entry which is preliminary data.</text>
</comment>
<keyword evidence="7" id="KW-1185">Reference proteome</keyword>
<sequence>MASPPPAATHVAVAAFPFGTHAGPLFTVVRRLAAASPGTTFSFFNTSQSNKTIFNKDTTTQFPNIKAYDVWDGVPEGYAFTGKPQERIELFMTAALESLRFNIETAVAETGRKVSCLLTDAFFWFGGEIAQDMGVPSWIQFWTAGPCSLSAHFYTDLIRQQNATEPKGRPLSFIPGMAKILVQDLPEGVLFGNLESVFSHMLHQMGQMLPRATAVFINSFEELDTNITNDLKSKFKKFLNVGPLNLASPPPLTPDESGCLQWLEKQKVAASVAYISFGSVMVPPQEELEAIAAALEGSGVPFIWSLRDNVRQNLPNGFLEKTRKNGMVVPWAPQNAVLAHNAVGVFVTHCGWNSVMESIVGGVPMICRPFFGDQRLNGRMVQDVWEIGVRVDGGAFTKEGLENCLDLVLRQERGKRMRDKINSLKELANEAVGPRGSSSDNFKLLLDVVTGPGGVQE</sequence>
<dbReference type="EMBL" id="BTGU01000018">
    <property type="protein sequence ID" value="GMN44194.1"/>
    <property type="molecule type" value="Genomic_DNA"/>
</dbReference>